<protein>
    <recommendedName>
        <fullName evidence="2">Motility protein</fullName>
    </recommendedName>
</protein>
<name>A0A645BKN2_9ZZZZ</name>
<dbReference type="Pfam" id="PF14070">
    <property type="entry name" value="YjfB_motility"/>
    <property type="match status" value="1"/>
</dbReference>
<dbReference type="InterPro" id="IPR025906">
    <property type="entry name" value="YjfB_motility"/>
</dbReference>
<organism evidence="1">
    <name type="scientific">bioreactor metagenome</name>
    <dbReference type="NCBI Taxonomy" id="1076179"/>
    <lineage>
        <taxon>unclassified sequences</taxon>
        <taxon>metagenomes</taxon>
        <taxon>ecological metagenomes</taxon>
    </lineage>
</organism>
<dbReference type="AlphaFoldDB" id="A0A645BKN2"/>
<evidence type="ECO:0008006" key="2">
    <source>
        <dbReference type="Google" id="ProtNLM"/>
    </source>
</evidence>
<proteinExistence type="predicted"/>
<accession>A0A645BKN2</accession>
<evidence type="ECO:0000313" key="1">
    <source>
        <dbReference type="EMBL" id="MPM62364.1"/>
    </source>
</evidence>
<reference evidence="1" key="1">
    <citation type="submission" date="2019-08" db="EMBL/GenBank/DDBJ databases">
        <authorList>
            <person name="Kucharzyk K."/>
            <person name="Murdoch R.W."/>
            <person name="Higgins S."/>
            <person name="Loffler F."/>
        </authorList>
    </citation>
    <scope>NUCLEOTIDE SEQUENCE</scope>
</reference>
<comment type="caution">
    <text evidence="1">The sequence shown here is derived from an EMBL/GenBank/DDBJ whole genome shotgun (WGS) entry which is preliminary data.</text>
</comment>
<gene>
    <name evidence="1" type="ORF">SDC9_109230</name>
</gene>
<dbReference type="EMBL" id="VSSQ01018827">
    <property type="protein sequence ID" value="MPM62364.1"/>
    <property type="molecule type" value="Genomic_DNA"/>
</dbReference>
<sequence>MDIGALSIAMSQSRVQESAGLAVMKMAMNRGKETSTQLTEMLKSAAVDPNLGNHLDTRA</sequence>